<proteinExistence type="predicted"/>
<name>A0AA36M9W0_CYLNA</name>
<dbReference type="AlphaFoldDB" id="A0AA36M9W0"/>
<protein>
    <submittedName>
        <fullName evidence="1">Uncharacterized protein</fullName>
    </submittedName>
</protein>
<dbReference type="EMBL" id="CATQJL010000305">
    <property type="protein sequence ID" value="CAJ0602825.1"/>
    <property type="molecule type" value="Genomic_DNA"/>
</dbReference>
<reference evidence="1" key="1">
    <citation type="submission" date="2023-07" db="EMBL/GenBank/DDBJ databases">
        <authorList>
            <consortium name="CYATHOMIX"/>
        </authorList>
    </citation>
    <scope>NUCLEOTIDE SEQUENCE</scope>
    <source>
        <strain evidence="1">N/A</strain>
    </source>
</reference>
<gene>
    <name evidence="1" type="ORF">CYNAS_LOCUS14808</name>
</gene>
<organism evidence="1 2">
    <name type="scientific">Cylicocyclus nassatus</name>
    <name type="common">Nematode worm</name>
    <dbReference type="NCBI Taxonomy" id="53992"/>
    <lineage>
        <taxon>Eukaryota</taxon>
        <taxon>Metazoa</taxon>
        <taxon>Ecdysozoa</taxon>
        <taxon>Nematoda</taxon>
        <taxon>Chromadorea</taxon>
        <taxon>Rhabditida</taxon>
        <taxon>Rhabditina</taxon>
        <taxon>Rhabditomorpha</taxon>
        <taxon>Strongyloidea</taxon>
        <taxon>Strongylidae</taxon>
        <taxon>Cylicocyclus</taxon>
    </lineage>
</organism>
<sequence>MIALTLKAIATTKTAQYVLCRLARVRLCSNILASTLTWTQCERIRFYIRVIRVYYRRKPSYLPISILKGTRSSDI</sequence>
<evidence type="ECO:0000313" key="2">
    <source>
        <dbReference type="Proteomes" id="UP001176961"/>
    </source>
</evidence>
<dbReference type="Proteomes" id="UP001176961">
    <property type="component" value="Unassembled WGS sequence"/>
</dbReference>
<accession>A0AA36M9W0</accession>
<evidence type="ECO:0000313" key="1">
    <source>
        <dbReference type="EMBL" id="CAJ0602825.1"/>
    </source>
</evidence>
<comment type="caution">
    <text evidence="1">The sequence shown here is derived from an EMBL/GenBank/DDBJ whole genome shotgun (WGS) entry which is preliminary data.</text>
</comment>
<keyword evidence="2" id="KW-1185">Reference proteome</keyword>